<accession>A0A0F8YM35</accession>
<organism evidence="1">
    <name type="scientific">marine sediment metagenome</name>
    <dbReference type="NCBI Taxonomy" id="412755"/>
    <lineage>
        <taxon>unclassified sequences</taxon>
        <taxon>metagenomes</taxon>
        <taxon>ecological metagenomes</taxon>
    </lineage>
</organism>
<protein>
    <submittedName>
        <fullName evidence="1">Uncharacterized protein</fullName>
    </submittedName>
</protein>
<sequence length="350" mass="34610">SVTGGTGIDSTGGATPNITLDVSELGLGGTLVGTDHLVAANAGVSNRQLISSIPLSIFSNDFGWTGNTGDITGVTAGNGLTGGGSSGSVTLNVIGTANKITVSADAITIASTYVGQTSITTLGTIGTGVWNATAIAWAKINKAGSVLADIANVTITTIAAGELLKWSGTAWINNTLAEAGIAAAGHTQLEADITDLYDTLVGGAGINRTGVTLSLNTSELNSLATGTIAPGNDRALVIDTDGNGTTVTSDVLGFQSASEDFFIFAVREYPTTNGQIIQFNSANADLEWAAGGGGTVDDITGDTGTTTGANVSVLGGAGIDTSVTGDVLTAVFDATEILGTTTWGAGAAQT</sequence>
<comment type="caution">
    <text evidence="1">The sequence shown here is derived from an EMBL/GenBank/DDBJ whole genome shotgun (WGS) entry which is preliminary data.</text>
</comment>
<evidence type="ECO:0000313" key="1">
    <source>
        <dbReference type="EMBL" id="KKK55254.1"/>
    </source>
</evidence>
<dbReference type="AlphaFoldDB" id="A0A0F8YM35"/>
<reference evidence="1" key="1">
    <citation type="journal article" date="2015" name="Nature">
        <title>Complex archaea that bridge the gap between prokaryotes and eukaryotes.</title>
        <authorList>
            <person name="Spang A."/>
            <person name="Saw J.H."/>
            <person name="Jorgensen S.L."/>
            <person name="Zaremba-Niedzwiedzka K."/>
            <person name="Martijn J."/>
            <person name="Lind A.E."/>
            <person name="van Eijk R."/>
            <person name="Schleper C."/>
            <person name="Guy L."/>
            <person name="Ettema T.J."/>
        </authorList>
    </citation>
    <scope>NUCLEOTIDE SEQUENCE</scope>
</reference>
<gene>
    <name evidence="1" type="ORF">LCGC14_3076410</name>
</gene>
<feature type="non-terminal residue" evidence="1">
    <location>
        <position position="1"/>
    </location>
</feature>
<name>A0A0F8YM35_9ZZZZ</name>
<proteinExistence type="predicted"/>
<dbReference type="EMBL" id="LAZR01065586">
    <property type="protein sequence ID" value="KKK55254.1"/>
    <property type="molecule type" value="Genomic_DNA"/>
</dbReference>
<feature type="non-terminal residue" evidence="1">
    <location>
        <position position="350"/>
    </location>
</feature>